<accession>A0A383RYL8</accession>
<keyword evidence="4" id="KW-0804">Transcription</keyword>
<dbReference type="EMBL" id="UNOZ01000030">
    <property type="protein sequence ID" value="SYX91724.1"/>
    <property type="molecule type" value="Genomic_DNA"/>
</dbReference>
<dbReference type="PANTHER" id="PTHR30346:SF0">
    <property type="entry name" value="HCA OPERON TRANSCRIPTIONAL ACTIVATOR HCAR"/>
    <property type="match status" value="1"/>
</dbReference>
<dbReference type="SUPFAM" id="SSF46785">
    <property type="entry name" value="Winged helix' DNA-binding domain"/>
    <property type="match status" value="1"/>
</dbReference>
<name>A0A383RYL8_9PSED</name>
<dbReference type="PANTHER" id="PTHR30346">
    <property type="entry name" value="TRANSCRIPTIONAL DUAL REGULATOR HCAR-RELATED"/>
    <property type="match status" value="1"/>
</dbReference>
<evidence type="ECO:0000256" key="3">
    <source>
        <dbReference type="ARBA" id="ARBA00023125"/>
    </source>
</evidence>
<evidence type="ECO:0000259" key="5">
    <source>
        <dbReference type="PROSITE" id="PS50931"/>
    </source>
</evidence>
<keyword evidence="7" id="KW-1185">Reference proteome</keyword>
<sequence>MIETRLLRQFIAVAEELHFHKAAIRLHMAQPPLSQAINRLEEKLGFSLFLRNKRGVKLTAAGMAFLETAYRTLKELEQGIEYARNVSEGVCGKLTITAISIAYYESLLNSLRRFRATYPNVKLTIREMPSASQATALMAGEADIAFMRKLPMPPDIIESRLILNEQIVMALPAHHEKARQSMVDLRDFAEEDFVFTPQALGNGYFSQLMALCEAAGFYPRVVQEAAQIHTLIGLVACGFGVALVPESIAHSTLRDRVLFRPIRPVNEQANPSMGLYMNWNSQNASPALGSFISMLDFGAPKRFSDTLLDLATQEDIVRRELHR</sequence>
<dbReference type="Pfam" id="PF03466">
    <property type="entry name" value="LysR_substrate"/>
    <property type="match status" value="1"/>
</dbReference>
<dbReference type="PRINTS" id="PR00039">
    <property type="entry name" value="HTHLYSR"/>
</dbReference>
<proteinExistence type="inferred from homology"/>
<dbReference type="CDD" id="cd08414">
    <property type="entry name" value="PBP2_LTTR_aromatics_like"/>
    <property type="match status" value="1"/>
</dbReference>
<feature type="domain" description="HTH lysR-type" evidence="5">
    <location>
        <begin position="2"/>
        <end position="59"/>
    </location>
</feature>
<dbReference type="PROSITE" id="PS50931">
    <property type="entry name" value="HTH_LYSR"/>
    <property type="match status" value="1"/>
</dbReference>
<gene>
    <name evidence="6" type="primary">alsR1</name>
    <name evidence="6" type="ORF">CCOS865_04004</name>
</gene>
<reference evidence="7" key="1">
    <citation type="submission" date="2018-08" db="EMBL/GenBank/DDBJ databases">
        <authorList>
            <person name="Blom J."/>
        </authorList>
    </citation>
    <scope>NUCLEOTIDE SEQUENCE [LARGE SCALE GENOMIC DNA]</scope>
    <source>
        <strain evidence="7">CCOS 865</strain>
    </source>
</reference>
<evidence type="ECO:0000256" key="2">
    <source>
        <dbReference type="ARBA" id="ARBA00023015"/>
    </source>
</evidence>
<dbReference type="OrthoDB" id="5289754at2"/>
<dbReference type="Pfam" id="PF00126">
    <property type="entry name" value="HTH_1"/>
    <property type="match status" value="1"/>
</dbReference>
<dbReference type="InterPro" id="IPR005119">
    <property type="entry name" value="LysR_subst-bd"/>
</dbReference>
<dbReference type="InterPro" id="IPR036390">
    <property type="entry name" value="WH_DNA-bd_sf"/>
</dbReference>
<dbReference type="InterPro" id="IPR036388">
    <property type="entry name" value="WH-like_DNA-bd_sf"/>
</dbReference>
<evidence type="ECO:0000256" key="4">
    <source>
        <dbReference type="ARBA" id="ARBA00023163"/>
    </source>
</evidence>
<keyword evidence="3" id="KW-0238">DNA-binding</keyword>
<dbReference type="Gene3D" id="3.40.190.10">
    <property type="entry name" value="Periplasmic binding protein-like II"/>
    <property type="match status" value="2"/>
</dbReference>
<dbReference type="Gene3D" id="1.10.10.10">
    <property type="entry name" value="Winged helix-like DNA-binding domain superfamily/Winged helix DNA-binding domain"/>
    <property type="match status" value="1"/>
</dbReference>
<keyword evidence="2" id="KW-0805">Transcription regulation</keyword>
<dbReference type="GO" id="GO:0003700">
    <property type="term" value="F:DNA-binding transcription factor activity"/>
    <property type="evidence" value="ECO:0007669"/>
    <property type="project" value="InterPro"/>
</dbReference>
<dbReference type="GO" id="GO:0003677">
    <property type="term" value="F:DNA binding"/>
    <property type="evidence" value="ECO:0007669"/>
    <property type="project" value="UniProtKB-KW"/>
</dbReference>
<evidence type="ECO:0000313" key="6">
    <source>
        <dbReference type="EMBL" id="SYX91724.1"/>
    </source>
</evidence>
<dbReference type="GO" id="GO:0032993">
    <property type="term" value="C:protein-DNA complex"/>
    <property type="evidence" value="ECO:0007669"/>
    <property type="project" value="TreeGrafter"/>
</dbReference>
<dbReference type="RefSeq" id="WP_119144150.1">
    <property type="nucleotide sequence ID" value="NZ_CBCSFL010000001.1"/>
</dbReference>
<dbReference type="FunFam" id="1.10.10.10:FF:000001">
    <property type="entry name" value="LysR family transcriptional regulator"/>
    <property type="match status" value="1"/>
</dbReference>
<dbReference type="InterPro" id="IPR000847">
    <property type="entry name" value="LysR_HTH_N"/>
</dbReference>
<evidence type="ECO:0000256" key="1">
    <source>
        <dbReference type="ARBA" id="ARBA00009437"/>
    </source>
</evidence>
<comment type="similarity">
    <text evidence="1">Belongs to the LysR transcriptional regulatory family.</text>
</comment>
<dbReference type="Proteomes" id="UP000263595">
    <property type="component" value="Unassembled WGS sequence"/>
</dbReference>
<evidence type="ECO:0000313" key="7">
    <source>
        <dbReference type="Proteomes" id="UP000263595"/>
    </source>
</evidence>
<organism evidence="6 7">
    <name type="scientific">Pseudomonas reidholzensis</name>
    <dbReference type="NCBI Taxonomy" id="1785162"/>
    <lineage>
        <taxon>Bacteria</taxon>
        <taxon>Pseudomonadati</taxon>
        <taxon>Pseudomonadota</taxon>
        <taxon>Gammaproteobacteria</taxon>
        <taxon>Pseudomonadales</taxon>
        <taxon>Pseudomonadaceae</taxon>
        <taxon>Pseudomonas</taxon>
    </lineage>
</organism>
<dbReference type="AlphaFoldDB" id="A0A383RYL8"/>
<protein>
    <submittedName>
        <fullName evidence="6">HTH-type transcriptional regulator AlsR</fullName>
    </submittedName>
</protein>
<dbReference type="SUPFAM" id="SSF53850">
    <property type="entry name" value="Periplasmic binding protein-like II"/>
    <property type="match status" value="1"/>
</dbReference>